<gene>
    <name evidence="2" type="ORF">HK414_13005</name>
</gene>
<evidence type="ECO:0000313" key="2">
    <source>
        <dbReference type="EMBL" id="QJW84364.1"/>
    </source>
</evidence>
<keyword evidence="3" id="KW-1185">Reference proteome</keyword>
<evidence type="ECO:0000256" key="1">
    <source>
        <dbReference type="SAM" id="MobiDB-lite"/>
    </source>
</evidence>
<dbReference type="Proteomes" id="UP000500826">
    <property type="component" value="Chromosome"/>
</dbReference>
<protein>
    <submittedName>
        <fullName evidence="2">Uncharacterized protein</fullName>
    </submittedName>
</protein>
<accession>A0ABX6P4B3</accession>
<evidence type="ECO:0000313" key="3">
    <source>
        <dbReference type="Proteomes" id="UP000500826"/>
    </source>
</evidence>
<sequence length="167" mass="17993">MIPNDTDADSITPEPASGFELQEQPGGRILVEAGVPFAANRLQAEIDAAYSRLWTFYAWIGPLAEAALSFGGTEGKAQAITEYGNDTTGQYSDREKHDAYLAHVRKATGDAQPWIWPMLDAARASVVVSPVGFCFTVSTRHGVQFDIAAMLPFCGLTPFAEGDEVAH</sequence>
<feature type="region of interest" description="Disordered" evidence="1">
    <location>
        <begin position="1"/>
        <end position="21"/>
    </location>
</feature>
<dbReference type="EMBL" id="CP053418">
    <property type="protein sequence ID" value="QJW84364.1"/>
    <property type="molecule type" value="Genomic_DNA"/>
</dbReference>
<reference evidence="2 3" key="1">
    <citation type="submission" date="2020-05" db="EMBL/GenBank/DDBJ databases">
        <title>Ramlibacter rhizophilus sp. nov., isolated from rhizosphere soil of national flower Mugunghwa from South Korea.</title>
        <authorList>
            <person name="Zheng-Fei Y."/>
            <person name="Huan T."/>
        </authorList>
    </citation>
    <scope>NUCLEOTIDE SEQUENCE [LARGE SCALE GENOMIC DNA]</scope>
    <source>
        <strain evidence="2 3">H242</strain>
    </source>
</reference>
<proteinExistence type="predicted"/>
<reference evidence="2 3" key="2">
    <citation type="submission" date="2020-05" db="EMBL/GenBank/DDBJ databases">
        <authorList>
            <person name="Khan S.A."/>
            <person name="Jeon C.O."/>
            <person name="Chun B.H."/>
        </authorList>
    </citation>
    <scope>NUCLEOTIDE SEQUENCE [LARGE SCALE GENOMIC DNA]</scope>
    <source>
        <strain evidence="2 3">H242</strain>
    </source>
</reference>
<organism evidence="2 3">
    <name type="scientific">Ramlibacter terrae</name>
    <dbReference type="NCBI Taxonomy" id="2732511"/>
    <lineage>
        <taxon>Bacteria</taxon>
        <taxon>Pseudomonadati</taxon>
        <taxon>Pseudomonadota</taxon>
        <taxon>Betaproteobacteria</taxon>
        <taxon>Burkholderiales</taxon>
        <taxon>Comamonadaceae</taxon>
        <taxon>Ramlibacter</taxon>
    </lineage>
</organism>
<name>A0ABX6P4B3_9BURK</name>